<feature type="domain" description="Glycosyltransferase 2-like" evidence="1">
    <location>
        <begin position="19"/>
        <end position="130"/>
    </location>
</feature>
<dbReference type="InterPro" id="IPR050834">
    <property type="entry name" value="Glycosyltransf_2"/>
</dbReference>
<dbReference type="InterPro" id="IPR001173">
    <property type="entry name" value="Glyco_trans_2-like"/>
</dbReference>
<dbReference type="PANTHER" id="PTHR43685:SF2">
    <property type="entry name" value="GLYCOSYLTRANSFERASE 2-LIKE DOMAIN-CONTAINING PROTEIN"/>
    <property type="match status" value="1"/>
</dbReference>
<dbReference type="PANTHER" id="PTHR43685">
    <property type="entry name" value="GLYCOSYLTRANSFERASE"/>
    <property type="match status" value="1"/>
</dbReference>
<dbReference type="EMBL" id="BAAAZD010000001">
    <property type="protein sequence ID" value="GAA4000845.1"/>
    <property type="molecule type" value="Genomic_DNA"/>
</dbReference>
<evidence type="ECO:0000313" key="2">
    <source>
        <dbReference type="EMBL" id="GAA4000845.1"/>
    </source>
</evidence>
<keyword evidence="3" id="KW-1185">Reference proteome</keyword>
<sequence length="383" mass="42980">MTETGRPPQAGIELSWAHCIPTVSRIDILKVAVACSAAQTRSPKEIIVVDASPDWEAHERELRELLAGTAIRLVVIPAQERSAAFQRNQALDHVTADVVLFTDDDSLLFPDYAERTLAIFERDPDQRIVGVGGNLVADFPPVAARMLGLHDGSNVPAALEQKDTGTRKVARLAGFLEENLKIWPWIRKEILMMSMERMFVPYDEGRPGNADRVAGIMGSDEGYLSDYLPGGSMAIRSPVAKAERFNSYLLGYSPCEDLDVSYRYGRHGACVIIHASRQHHYEVAASRASRYLATLLGVSNVAFFIRVNSADPSRLEGRYWIFVARRLLGETIKDVVARRFEFPQVRGILGAIPLAYRIFRRDRRDVSAWYKEQQRALIAARRR</sequence>
<reference evidence="3" key="1">
    <citation type="journal article" date="2019" name="Int. J. Syst. Evol. Microbiol.">
        <title>The Global Catalogue of Microorganisms (GCM) 10K type strain sequencing project: providing services to taxonomists for standard genome sequencing and annotation.</title>
        <authorList>
            <consortium name="The Broad Institute Genomics Platform"/>
            <consortium name="The Broad Institute Genome Sequencing Center for Infectious Disease"/>
            <person name="Wu L."/>
            <person name="Ma J."/>
        </authorList>
    </citation>
    <scope>NUCLEOTIDE SEQUENCE [LARGE SCALE GENOMIC DNA]</scope>
    <source>
        <strain evidence="3">JCM 16603</strain>
    </source>
</reference>
<dbReference type="InterPro" id="IPR029044">
    <property type="entry name" value="Nucleotide-diphossugar_trans"/>
</dbReference>
<proteinExistence type="predicted"/>
<organism evidence="2 3">
    <name type="scientific">Sphingomonas humi</name>
    <dbReference type="NCBI Taxonomy" id="335630"/>
    <lineage>
        <taxon>Bacteria</taxon>
        <taxon>Pseudomonadati</taxon>
        <taxon>Pseudomonadota</taxon>
        <taxon>Alphaproteobacteria</taxon>
        <taxon>Sphingomonadales</taxon>
        <taxon>Sphingomonadaceae</taxon>
        <taxon>Sphingomonas</taxon>
    </lineage>
</organism>
<evidence type="ECO:0000259" key="1">
    <source>
        <dbReference type="Pfam" id="PF00535"/>
    </source>
</evidence>
<accession>A0ABP7RRE2</accession>
<dbReference type="Proteomes" id="UP001501310">
    <property type="component" value="Unassembled WGS sequence"/>
</dbReference>
<protein>
    <recommendedName>
        <fullName evidence="1">Glycosyltransferase 2-like domain-containing protein</fullName>
    </recommendedName>
</protein>
<dbReference type="CDD" id="cd00761">
    <property type="entry name" value="Glyco_tranf_GTA_type"/>
    <property type="match status" value="1"/>
</dbReference>
<dbReference type="SUPFAM" id="SSF53448">
    <property type="entry name" value="Nucleotide-diphospho-sugar transferases"/>
    <property type="match status" value="1"/>
</dbReference>
<comment type="caution">
    <text evidence="2">The sequence shown here is derived from an EMBL/GenBank/DDBJ whole genome shotgun (WGS) entry which is preliminary data.</text>
</comment>
<dbReference type="RefSeq" id="WP_344708997.1">
    <property type="nucleotide sequence ID" value="NZ_BAAAZD010000001.1"/>
</dbReference>
<evidence type="ECO:0000313" key="3">
    <source>
        <dbReference type="Proteomes" id="UP001501310"/>
    </source>
</evidence>
<dbReference type="Pfam" id="PF00535">
    <property type="entry name" value="Glycos_transf_2"/>
    <property type="match status" value="1"/>
</dbReference>
<gene>
    <name evidence="2" type="ORF">GCM10022211_09290</name>
</gene>
<name>A0ABP7RRE2_9SPHN</name>
<dbReference type="Gene3D" id="3.90.550.10">
    <property type="entry name" value="Spore Coat Polysaccharide Biosynthesis Protein SpsA, Chain A"/>
    <property type="match status" value="1"/>
</dbReference>